<reference evidence="1 2" key="1">
    <citation type="journal article" date="2013" name="Genome Announc.">
        <title>Complete Genome Sequence of the Thermophilic and Facultatively Chemolithoautotrophic Sulfate Reducer Archaeoglobus sulfaticallidus Strain PM70-1T.</title>
        <authorList>
            <person name="Stokke R."/>
            <person name="Hocking W.P."/>
            <person name="Steinsbu B.O."/>
            <person name="Steen I.H."/>
        </authorList>
    </citation>
    <scope>NUCLEOTIDE SEQUENCE [LARGE SCALE GENOMIC DNA]</scope>
    <source>
        <strain evidence="1">PM70-1</strain>
    </source>
</reference>
<dbReference type="AlphaFoldDB" id="N0BGM9"/>
<evidence type="ECO:0000313" key="1">
    <source>
        <dbReference type="EMBL" id="AGK61437.1"/>
    </source>
</evidence>
<gene>
    <name evidence="1" type="ORF">Asulf_01454</name>
</gene>
<name>N0BGM9_9EURY</name>
<organism evidence="1 2">
    <name type="scientific">Archaeoglobus sulfaticallidus PM70-1</name>
    <dbReference type="NCBI Taxonomy" id="387631"/>
    <lineage>
        <taxon>Archaea</taxon>
        <taxon>Methanobacteriati</taxon>
        <taxon>Methanobacteriota</taxon>
        <taxon>Archaeoglobi</taxon>
        <taxon>Archaeoglobales</taxon>
        <taxon>Archaeoglobaceae</taxon>
        <taxon>Archaeoglobus</taxon>
    </lineage>
</organism>
<dbReference type="GeneID" id="15393089"/>
<proteinExistence type="predicted"/>
<dbReference type="KEGG" id="ast:Asulf_01454"/>
<dbReference type="eggNOG" id="arCOG14197">
    <property type="taxonomic scope" value="Archaea"/>
</dbReference>
<evidence type="ECO:0000313" key="2">
    <source>
        <dbReference type="Proteomes" id="UP000013307"/>
    </source>
</evidence>
<dbReference type="EMBL" id="CP005290">
    <property type="protein sequence ID" value="AGK61437.1"/>
    <property type="molecule type" value="Genomic_DNA"/>
</dbReference>
<dbReference type="STRING" id="387631.Asulf_01454"/>
<sequence length="343" mass="36352">MVDVKKKCVGAVLMVAVLLMASVLPALAATTGQSSGSFELGNEAPQVVSVNLLLEDENTDANNQMTPQTEYALKIVASDANGYGDISKITVYIYYDANGDGADEPGSDNPQTQATYQWTSSGGWTFVGPAGSTWGIDTAADQSRGPVSTTTTTGTWYLHFIPGKVATQSDEDDSKWIIKVVVEDGNSASDSMKDTDNEMQWYGEIQVDDGSFDFGSVNLGSSDNPITTPNDHNIDITTVSNGQHKIQAKTDAQWSSGGNNVNVNTVSESPGAGEITIEHFNANDETSAAIVQTSYTDVQGLTSIGQTSETGTTSEIYMWLTVGSEGIMSGTYTGTYYVQIANA</sequence>
<protein>
    <submittedName>
        <fullName evidence="1">Uncharacterized protein</fullName>
    </submittedName>
</protein>
<dbReference type="Proteomes" id="UP000013307">
    <property type="component" value="Chromosome"/>
</dbReference>
<accession>N0BGM9</accession>
<keyword evidence="2" id="KW-1185">Reference proteome</keyword>
<dbReference type="HOGENOM" id="CLU_965058_0_0_2"/>
<dbReference type="RefSeq" id="WP_015591035.1">
    <property type="nucleotide sequence ID" value="NC_021169.1"/>
</dbReference>